<reference evidence="5 6" key="1">
    <citation type="submission" date="2019-07" db="EMBL/GenBank/DDBJ databases">
        <title>De Novo Assembly of kiwifruit Actinidia rufa.</title>
        <authorList>
            <person name="Sugita-Konishi S."/>
            <person name="Sato K."/>
            <person name="Mori E."/>
            <person name="Abe Y."/>
            <person name="Kisaki G."/>
            <person name="Hamano K."/>
            <person name="Suezawa K."/>
            <person name="Otani M."/>
            <person name="Fukuda T."/>
            <person name="Manabe T."/>
            <person name="Gomi K."/>
            <person name="Tabuchi M."/>
            <person name="Akimitsu K."/>
            <person name="Kataoka I."/>
        </authorList>
    </citation>
    <scope>NUCLEOTIDE SEQUENCE [LARGE SCALE GENOMIC DNA]</scope>
    <source>
        <strain evidence="6">cv. Fuchu</strain>
    </source>
</reference>
<dbReference type="GO" id="GO:0008233">
    <property type="term" value="F:peptidase activity"/>
    <property type="evidence" value="ECO:0007669"/>
    <property type="project" value="UniProtKB-KW"/>
</dbReference>
<accession>A0A7J0G1I5</accession>
<dbReference type="SUPFAM" id="SSF50630">
    <property type="entry name" value="Acid proteases"/>
    <property type="match status" value="1"/>
</dbReference>
<evidence type="ECO:0000313" key="6">
    <source>
        <dbReference type="Proteomes" id="UP000585474"/>
    </source>
</evidence>
<name>A0A7J0G1I5_9ERIC</name>
<keyword evidence="6" id="KW-1185">Reference proteome</keyword>
<dbReference type="GO" id="GO:0006508">
    <property type="term" value="P:proteolysis"/>
    <property type="evidence" value="ECO:0007669"/>
    <property type="project" value="UniProtKB-KW"/>
</dbReference>
<keyword evidence="3" id="KW-0378">Hydrolase</keyword>
<organism evidence="5 6">
    <name type="scientific">Actinidia rufa</name>
    <dbReference type="NCBI Taxonomy" id="165716"/>
    <lineage>
        <taxon>Eukaryota</taxon>
        <taxon>Viridiplantae</taxon>
        <taxon>Streptophyta</taxon>
        <taxon>Embryophyta</taxon>
        <taxon>Tracheophyta</taxon>
        <taxon>Spermatophyta</taxon>
        <taxon>Magnoliopsida</taxon>
        <taxon>eudicotyledons</taxon>
        <taxon>Gunneridae</taxon>
        <taxon>Pentapetalae</taxon>
        <taxon>asterids</taxon>
        <taxon>Ericales</taxon>
        <taxon>Actinidiaceae</taxon>
        <taxon>Actinidia</taxon>
    </lineage>
</organism>
<dbReference type="Proteomes" id="UP000585474">
    <property type="component" value="Unassembled WGS sequence"/>
</dbReference>
<protein>
    <recommendedName>
        <fullName evidence="4">Peptidase A1 domain-containing protein</fullName>
    </recommendedName>
</protein>
<dbReference type="Pfam" id="PF14543">
    <property type="entry name" value="TAXi_N"/>
    <property type="match status" value="2"/>
</dbReference>
<dbReference type="GO" id="GO:0005576">
    <property type="term" value="C:extracellular region"/>
    <property type="evidence" value="ECO:0007669"/>
    <property type="project" value="TreeGrafter"/>
</dbReference>
<evidence type="ECO:0000256" key="2">
    <source>
        <dbReference type="ARBA" id="ARBA00022670"/>
    </source>
</evidence>
<dbReference type="AlphaFoldDB" id="A0A7J0G1I5"/>
<comment type="similarity">
    <text evidence="1">Belongs to the peptidase A1 family.</text>
</comment>
<feature type="domain" description="Peptidase A1" evidence="4">
    <location>
        <begin position="72"/>
        <end position="392"/>
    </location>
</feature>
<dbReference type="InterPro" id="IPR033121">
    <property type="entry name" value="PEPTIDASE_A1"/>
</dbReference>
<dbReference type="Gene3D" id="2.40.70.10">
    <property type="entry name" value="Acid Proteases"/>
    <property type="match status" value="2"/>
</dbReference>
<dbReference type="InterPro" id="IPR032799">
    <property type="entry name" value="TAXi_C"/>
</dbReference>
<dbReference type="PANTHER" id="PTHR47967">
    <property type="entry name" value="OS07G0603500 PROTEIN-RELATED"/>
    <property type="match status" value="1"/>
</dbReference>
<dbReference type="Pfam" id="PF14541">
    <property type="entry name" value="TAXi_C"/>
    <property type="match status" value="1"/>
</dbReference>
<comment type="caution">
    <text evidence="5">The sequence shown here is derived from an EMBL/GenBank/DDBJ whole genome shotgun (WGS) entry which is preliminary data.</text>
</comment>
<evidence type="ECO:0000313" key="5">
    <source>
        <dbReference type="EMBL" id="GFZ04630.1"/>
    </source>
</evidence>
<proteinExistence type="inferred from homology"/>
<dbReference type="PROSITE" id="PS51767">
    <property type="entry name" value="PEPTIDASE_A1"/>
    <property type="match status" value="1"/>
</dbReference>
<keyword evidence="2" id="KW-0645">Protease</keyword>
<dbReference type="EMBL" id="BJWL01000017">
    <property type="protein sequence ID" value="GFZ04630.1"/>
    <property type="molecule type" value="Genomic_DNA"/>
</dbReference>
<dbReference type="PANTHER" id="PTHR47967:SF125">
    <property type="entry name" value="PEPTIDASE A1 DOMAIN-CONTAINING PROTEIN"/>
    <property type="match status" value="1"/>
</dbReference>
<evidence type="ECO:0000259" key="4">
    <source>
        <dbReference type="PROSITE" id="PS51767"/>
    </source>
</evidence>
<evidence type="ECO:0000256" key="3">
    <source>
        <dbReference type="ARBA" id="ARBA00022801"/>
    </source>
</evidence>
<dbReference type="InterPro" id="IPR021109">
    <property type="entry name" value="Peptidase_aspartic_dom_sf"/>
</dbReference>
<gene>
    <name evidence="5" type="ORF">Acr_17g0002020</name>
</gene>
<sequence>MGKTFPLVPFYAASTLVLVLGVAGKPNGLTFTLYPNPPRLTRFTSLLGSSVSLSNVYPEIVRPRIRVQSFNYMVKFGIGTFKSRPPYKEYYLDMDTGSKLTWMQCEGCTNCFRQVPKPFPKNSSKSFRPVIFSGGRRGYYIVTYADNTYSKGFLARETFYFNSNNNKIEKNNKIAGIMGLGWGSDSFVNQIAPQSDGKFSYCLAALNYQTASRRIKSYLRFGTDIPKRVSSLGITALLRNKKKAQYYLELEGLSLNGQRLDISPEVFAMRGNSGGCTIDSGLGYSRIVKPAYDVLLNELEKHFSRYKNLSRYLMNPLGLGLCYEREKPDGLKNLPNITIHFKGNKADLVLSPEGSFEVVEKQNFSRKREYFCLAMVPGDEKSSLNWSTPTTT</sequence>
<evidence type="ECO:0000256" key="1">
    <source>
        <dbReference type="ARBA" id="ARBA00007447"/>
    </source>
</evidence>
<dbReference type="InterPro" id="IPR051708">
    <property type="entry name" value="Plant_Aspart_Prot_A1"/>
</dbReference>
<dbReference type="OrthoDB" id="1739127at2759"/>
<dbReference type="InterPro" id="IPR032861">
    <property type="entry name" value="TAXi_N"/>
</dbReference>